<evidence type="ECO:0000313" key="2">
    <source>
        <dbReference type="Proteomes" id="UP000239590"/>
    </source>
</evidence>
<dbReference type="Proteomes" id="UP000239590">
    <property type="component" value="Unassembled WGS sequence"/>
</dbReference>
<comment type="caution">
    <text evidence="1">The sequence shown here is derived from an EMBL/GenBank/DDBJ whole genome shotgun (WGS) entry which is preliminary data.</text>
</comment>
<dbReference type="EMBL" id="PTRA01000001">
    <property type="protein sequence ID" value="PQA60556.1"/>
    <property type="molecule type" value="Genomic_DNA"/>
</dbReference>
<evidence type="ECO:0000313" key="1">
    <source>
        <dbReference type="EMBL" id="PQA60556.1"/>
    </source>
</evidence>
<keyword evidence="2" id="KW-1185">Reference proteome</keyword>
<dbReference type="RefSeq" id="WP_094809317.1">
    <property type="nucleotide sequence ID" value="NZ_PTRA01000001.1"/>
</dbReference>
<name>A0A2S7IS99_9BACT</name>
<organism evidence="1 2">
    <name type="scientific">Siphonobacter curvatus</name>
    <dbReference type="NCBI Taxonomy" id="2094562"/>
    <lineage>
        <taxon>Bacteria</taxon>
        <taxon>Pseudomonadati</taxon>
        <taxon>Bacteroidota</taxon>
        <taxon>Cytophagia</taxon>
        <taxon>Cytophagales</taxon>
        <taxon>Cytophagaceae</taxon>
        <taxon>Siphonobacter</taxon>
    </lineage>
</organism>
<sequence length="512" mass="57611">MSRLFLFAIGGTGARVVKSLTYLLASGVKLRNTTQVIPILMDPHAENKDLKRTKEILNQYQNVRASLQNPPSSGLFGTDIQTLKRQLPSASISDSFQYELKGVSDEKYGNYIGHDSLDESNHALADLLFSKEQLDTKMDIGFVGNPNIGSVVLNQFRESEEFKAFVSSFKKEDKVFIVSSIFGGTGAAGFPLILKNIRGYGGSDAKDVREARIGAVSVQPYFDVYSAGAQDKAIDNATFISKTKAALGYYQNSLSNKEYPKLNALYYLAESYRSPYDYDPGAGGQQNDAHYIEMVAALSVVDFCEHASELECTVRDGQIIARNPRYAEFGLGTSNNRLNFADFVDRTRQVIARPLSQFGILSQYLKTRVERDGILGSNSAPWTSKEAPKIGSDFRQTKFYRNLHDFNENFRTWLLEMNDHDRNVFNKRTFRPFNLATEDLGKFIPGFERTKKNFFGKTVDVEIEMNKGEFDEYLNAESKGKTYVTPEDKFLTLMNTCTDQFLQKEYSQLSGS</sequence>
<gene>
    <name evidence="1" type="ORF">C5O19_13345</name>
</gene>
<reference evidence="2" key="1">
    <citation type="submission" date="2018-02" db="EMBL/GenBank/DDBJ databases">
        <title>Genome sequencing of Solimonas sp. HR-BB.</title>
        <authorList>
            <person name="Lee Y."/>
            <person name="Jeon C.O."/>
        </authorList>
    </citation>
    <scope>NUCLEOTIDE SEQUENCE [LARGE SCALE GENOMIC DNA]</scope>
    <source>
        <strain evidence="2">HR-U</strain>
    </source>
</reference>
<dbReference type="Gene3D" id="3.40.50.1440">
    <property type="entry name" value="Tubulin/FtsZ, GTPase domain"/>
    <property type="match status" value="1"/>
</dbReference>
<protein>
    <submittedName>
        <fullName evidence="1">Uncharacterized protein</fullName>
    </submittedName>
</protein>
<dbReference type="InterPro" id="IPR036525">
    <property type="entry name" value="Tubulin/FtsZ_GTPase_sf"/>
</dbReference>
<accession>A0A2S7IS99</accession>
<dbReference type="SUPFAM" id="SSF52490">
    <property type="entry name" value="Tubulin nucleotide-binding domain-like"/>
    <property type="match status" value="1"/>
</dbReference>
<proteinExistence type="predicted"/>
<dbReference type="AlphaFoldDB" id="A0A2S7IS99"/>
<dbReference type="OrthoDB" id="844533at2"/>